<organism evidence="3 4">
    <name type="scientific">Mucilaginibacter paludis DSM 18603</name>
    <dbReference type="NCBI Taxonomy" id="714943"/>
    <lineage>
        <taxon>Bacteria</taxon>
        <taxon>Pseudomonadati</taxon>
        <taxon>Bacteroidota</taxon>
        <taxon>Sphingobacteriia</taxon>
        <taxon>Sphingobacteriales</taxon>
        <taxon>Sphingobacteriaceae</taxon>
        <taxon>Mucilaginibacter</taxon>
    </lineage>
</organism>
<keyword evidence="2" id="KW-0812">Transmembrane</keyword>
<evidence type="ECO:0000256" key="1">
    <source>
        <dbReference type="SAM" id="MobiDB-lite"/>
    </source>
</evidence>
<keyword evidence="2" id="KW-1133">Transmembrane helix</keyword>
<gene>
    <name evidence="3" type="ORF">Mucpa_5032</name>
</gene>
<reference evidence="3" key="1">
    <citation type="submission" date="2011-09" db="EMBL/GenBank/DDBJ databases">
        <title>The permanent draft genome of Mucilaginibacter paludis DSM 18603.</title>
        <authorList>
            <consortium name="US DOE Joint Genome Institute (JGI-PGF)"/>
            <person name="Lucas S."/>
            <person name="Han J."/>
            <person name="Lapidus A."/>
            <person name="Bruce D."/>
            <person name="Goodwin L."/>
            <person name="Pitluck S."/>
            <person name="Peters L."/>
            <person name="Kyrpides N."/>
            <person name="Mavromatis K."/>
            <person name="Ivanova N."/>
            <person name="Mikhailova N."/>
            <person name="Held B."/>
            <person name="Detter J.C."/>
            <person name="Tapia R."/>
            <person name="Han C."/>
            <person name="Land M."/>
            <person name="Hauser L."/>
            <person name="Markowitz V."/>
            <person name="Cheng J.-F."/>
            <person name="Hugenholtz P."/>
            <person name="Woyke T."/>
            <person name="Wu D."/>
            <person name="Tindall B."/>
            <person name="Brambilla E."/>
            <person name="Klenk H.-P."/>
            <person name="Eisen J.A."/>
        </authorList>
    </citation>
    <scope>NUCLEOTIDE SEQUENCE [LARGE SCALE GENOMIC DNA]</scope>
    <source>
        <strain evidence="3">DSM 18603</strain>
    </source>
</reference>
<dbReference type="HOGENOM" id="CLU_3101030_0_0_10"/>
<feature type="transmembrane region" description="Helical" evidence="2">
    <location>
        <begin position="6"/>
        <end position="24"/>
    </location>
</feature>
<keyword evidence="4" id="KW-1185">Reference proteome</keyword>
<protein>
    <submittedName>
        <fullName evidence="3">Uncharacterized protein</fullName>
    </submittedName>
</protein>
<accession>H1YAJ1</accession>
<dbReference type="Proteomes" id="UP000002774">
    <property type="component" value="Chromosome"/>
</dbReference>
<dbReference type="RefSeq" id="WP_008510146.1">
    <property type="nucleotide sequence ID" value="NZ_CM001403.1"/>
</dbReference>
<proteinExistence type="predicted"/>
<evidence type="ECO:0000256" key="2">
    <source>
        <dbReference type="SAM" id="Phobius"/>
    </source>
</evidence>
<sequence>MEKATIFEIIAAIVLAVAFIIFLIRRNVKDEEDTNPELTKALEEEKKDLPE</sequence>
<evidence type="ECO:0000313" key="3">
    <source>
        <dbReference type="EMBL" id="EHQ29111.1"/>
    </source>
</evidence>
<feature type="region of interest" description="Disordered" evidence="1">
    <location>
        <begin position="32"/>
        <end position="51"/>
    </location>
</feature>
<evidence type="ECO:0000313" key="4">
    <source>
        <dbReference type="Proteomes" id="UP000002774"/>
    </source>
</evidence>
<name>H1YAJ1_9SPHI</name>
<dbReference type="AlphaFoldDB" id="H1YAJ1"/>
<dbReference type="EMBL" id="CM001403">
    <property type="protein sequence ID" value="EHQ29111.1"/>
    <property type="molecule type" value="Genomic_DNA"/>
</dbReference>
<keyword evidence="2" id="KW-0472">Membrane</keyword>
<feature type="compositionally biased region" description="Basic and acidic residues" evidence="1">
    <location>
        <begin position="40"/>
        <end position="51"/>
    </location>
</feature>